<dbReference type="InterPro" id="IPR049052">
    <property type="entry name" value="nSTAND1"/>
</dbReference>
<keyword evidence="2" id="KW-0677">Repeat</keyword>
<dbReference type="SUPFAM" id="SSF50978">
    <property type="entry name" value="WD40 repeat-like"/>
    <property type="match status" value="1"/>
</dbReference>
<keyword evidence="8" id="KW-1185">Reference proteome</keyword>
<comment type="caution">
    <text evidence="7">The sequence shown here is derived from an EMBL/GenBank/DDBJ whole genome shotgun (WGS) entry which is preliminary data.</text>
</comment>
<proteinExistence type="predicted"/>
<dbReference type="PROSITE" id="PS50082">
    <property type="entry name" value="WD_REPEATS_2"/>
    <property type="match status" value="4"/>
</dbReference>
<dbReference type="InterPro" id="IPR036322">
    <property type="entry name" value="WD40_repeat_dom_sf"/>
</dbReference>
<feature type="repeat" description="WD" evidence="3">
    <location>
        <begin position="1280"/>
        <end position="1321"/>
    </location>
</feature>
<feature type="coiled-coil region" evidence="4">
    <location>
        <begin position="956"/>
        <end position="1011"/>
    </location>
</feature>
<dbReference type="SUPFAM" id="SSF52540">
    <property type="entry name" value="P-loop containing nucleoside triphosphate hydrolases"/>
    <property type="match status" value="1"/>
</dbReference>
<evidence type="ECO:0000256" key="2">
    <source>
        <dbReference type="ARBA" id="ARBA00022737"/>
    </source>
</evidence>
<evidence type="ECO:0000313" key="8">
    <source>
        <dbReference type="Proteomes" id="UP000717364"/>
    </source>
</evidence>
<dbReference type="InterPro" id="IPR001680">
    <property type="entry name" value="WD40_rpt"/>
</dbReference>
<dbReference type="PRINTS" id="PR00320">
    <property type="entry name" value="GPROTEINBRPT"/>
</dbReference>
<feature type="domain" description="Novel STAND NTPase 1" evidence="6">
    <location>
        <begin position="521"/>
        <end position="975"/>
    </location>
</feature>
<feature type="repeat" description="WD" evidence="3">
    <location>
        <begin position="1362"/>
        <end position="1403"/>
    </location>
</feature>
<evidence type="ECO:0000256" key="4">
    <source>
        <dbReference type="SAM" id="Coils"/>
    </source>
</evidence>
<evidence type="ECO:0000313" key="7">
    <source>
        <dbReference type="EMBL" id="MBT9315030.1"/>
    </source>
</evidence>
<dbReference type="PROSITE" id="PS00678">
    <property type="entry name" value="WD_REPEATS_1"/>
    <property type="match status" value="3"/>
</dbReference>
<dbReference type="RefSeq" id="WP_215608097.1">
    <property type="nucleotide sequence ID" value="NZ_JADOES010000008.1"/>
</dbReference>
<evidence type="ECO:0000256" key="3">
    <source>
        <dbReference type="PROSITE-ProRule" id="PRU00221"/>
    </source>
</evidence>
<protein>
    <submittedName>
        <fullName evidence="7">AAA family ATPase</fullName>
    </submittedName>
</protein>
<dbReference type="Gene3D" id="2.130.10.10">
    <property type="entry name" value="YVTN repeat-like/Quinoprotein amine dehydrogenase"/>
    <property type="match status" value="1"/>
</dbReference>
<dbReference type="EMBL" id="JADOES010000008">
    <property type="protein sequence ID" value="MBT9315030.1"/>
    <property type="molecule type" value="Genomic_DNA"/>
</dbReference>
<feature type="repeat" description="WD" evidence="3">
    <location>
        <begin position="1239"/>
        <end position="1280"/>
    </location>
</feature>
<dbReference type="SUPFAM" id="SSF48452">
    <property type="entry name" value="TPR-like"/>
    <property type="match status" value="1"/>
</dbReference>
<evidence type="ECO:0000256" key="5">
    <source>
        <dbReference type="SAM" id="MobiDB-lite"/>
    </source>
</evidence>
<organism evidence="7 8">
    <name type="scientific">Leptothoe spongobia TAU-MAC 1115</name>
    <dbReference type="NCBI Taxonomy" id="1967444"/>
    <lineage>
        <taxon>Bacteria</taxon>
        <taxon>Bacillati</taxon>
        <taxon>Cyanobacteriota</taxon>
        <taxon>Cyanophyceae</taxon>
        <taxon>Nodosilineales</taxon>
        <taxon>Cymatolegaceae</taxon>
        <taxon>Leptothoe</taxon>
        <taxon>Leptothoe spongobia</taxon>
    </lineage>
</organism>
<sequence length="1487" mass="165301">MSTVPPTNSFNFAENSAQNEAALEELTSAIVFGQGADTITLLLVRCNYNRLRDQMVEQLGQQLAGEELQGPVQVLRLGTDDTNLYAQLQTMRGVQPGPAQPQTMPSDNVQPGAALVLGMERLCSLETFLVELNKRREEFRREFPFPLVLWFTDEGYRQLSQYANDFESIAGGETIAFSLSPETLTDGLQQANGRLFTTLLEPNTPESFNRLLKQVDFGYLQSDELSLALAELQRQKVALGPDLQAGVTFAQGLNLLNQEAIGLFEQSAHYWRTQAADQLKYGLALFYLGRARYYAVDSVKYQSADWESALPPLQDCVAVFEQAERPDLVCKCINALERVLHRLERWDELETVAQQAVDLRQRYPKPDKQAENYGFLADVAMRRGQWHRGAELAQLALDTLAQRDSWWRMLYLARLAEANYQLGDGEGAIVHLQAAQAMGVLGHPRLYTNILGQLQARLREQHRYLDAFEIKQERLAVEKQYGLRAFIGAGRLRSQRTEQRVTVRSERETLEEIAPEIEASGRKRDLTALLQRIAGTSHKLLVVHGTSGVGKSSLINGGLLPALRGRSLENRRNVPVLVRKYTDWRRALGKSLAAALGESASAVVRRQGKDLLREVLEGDIGEEAPKIGGPQTPNFGGFEVDSPQDWGARGAAEGDDLAETLPNQQSADLNRNILDALRVCEESTLRPVLLLDQFEEFFFANPDPLKRREFFGFVADCLDLPGALKIVFSIREDYLHYLLEARQLVRRNQLESGSMARAQLEDILGKQILYEIGNFSPADTKAIIENLASGARMYLEPGLVDALVDDLAGALGEVRPIEMQVVGAQLQTETIQTLARYRELGEQPKETLVQNYLNNVVDDCGDENRQLAGLVLFLLTDERRTRPLKTRPELMRELEALGIRGVAGEADKETDGLDLVLRILTGSGIVVYLPDRPDDRYQLVHDYLAGVIRDQQAPRLEQLMVELEEEKRQRVRLEGEKADLEVANAAARGELALIEDEREDLRARNRQARRGLAGTIAVAAAVAVVTVGVAIAATKNADKSTLAAGLITWKAKRQEIWADLKQRKASFDVEVAEFRQDVAGKKAQSAADEVKVAEALVEDANTRLKEIGQQAKQAQETAQKAVAHAQSQLATARDDRQQAQSGLEQANIARENARQEQKVARAEATIAREGTKLEIAGVRSLKTFEHDQGKALLASLKTGQRLQNLVNANNIRTLEKYPAASPTATLQTILNRLREKHRLEGHQNEVLSAVFSNDGQRVVTASSDTTARVWDLRTGESTVLEGHQNLVRSAVFSNDGQRVVTASDDTTARVWDLRTGESTVLEGHQNLVLSAVFSNDGQRVVTASSDNTARVWDLQGRELNVFDDHTETVFTARFSADGQRVLTASADDTARIWRADTLQALLIRACNQMNVYLVNNPDVLKDLPVCHTPQRLGSASRMLVQVGDRLAGRNDPDTAIEKYQLANDWSPGLVTNPVQRANGLQNSDHRR</sequence>
<evidence type="ECO:0000259" key="6">
    <source>
        <dbReference type="Pfam" id="PF20703"/>
    </source>
</evidence>
<dbReference type="Gene3D" id="1.25.40.10">
    <property type="entry name" value="Tetratricopeptide repeat domain"/>
    <property type="match status" value="1"/>
</dbReference>
<feature type="repeat" description="WD" evidence="3">
    <location>
        <begin position="1321"/>
        <end position="1355"/>
    </location>
</feature>
<accession>A0A947DDQ6</accession>
<dbReference type="InterPro" id="IPR015943">
    <property type="entry name" value="WD40/YVTN_repeat-like_dom_sf"/>
</dbReference>
<dbReference type="InterPro" id="IPR019775">
    <property type="entry name" value="WD40_repeat_CS"/>
</dbReference>
<dbReference type="Pfam" id="PF00400">
    <property type="entry name" value="WD40"/>
    <property type="match status" value="4"/>
</dbReference>
<reference evidence="7" key="1">
    <citation type="submission" date="2020-11" db="EMBL/GenBank/DDBJ databases">
        <authorList>
            <person name="Konstantinou D."/>
            <person name="Gkelis S."/>
            <person name="Popin R."/>
            <person name="Fewer D."/>
            <person name="Sivonen K."/>
        </authorList>
    </citation>
    <scope>NUCLEOTIDE SEQUENCE</scope>
    <source>
        <strain evidence="7">TAU-MAC 1115</strain>
    </source>
</reference>
<keyword evidence="4" id="KW-0175">Coiled coil</keyword>
<keyword evidence="1 3" id="KW-0853">WD repeat</keyword>
<dbReference type="Pfam" id="PF20703">
    <property type="entry name" value="nSTAND1"/>
    <property type="match status" value="1"/>
</dbReference>
<dbReference type="InterPro" id="IPR027417">
    <property type="entry name" value="P-loop_NTPase"/>
</dbReference>
<dbReference type="PROSITE" id="PS50294">
    <property type="entry name" value="WD_REPEATS_REGION"/>
    <property type="match status" value="4"/>
</dbReference>
<reference evidence="7" key="2">
    <citation type="journal article" date="2021" name="Mar. Drugs">
        <title>Genome Reduction and Secondary Metabolism of the Marine Sponge-Associated Cyanobacterium Leptothoe.</title>
        <authorList>
            <person name="Konstantinou D."/>
            <person name="Popin R.V."/>
            <person name="Fewer D.P."/>
            <person name="Sivonen K."/>
            <person name="Gkelis S."/>
        </authorList>
    </citation>
    <scope>NUCLEOTIDE SEQUENCE</scope>
    <source>
        <strain evidence="7">TAU-MAC 1115</strain>
    </source>
</reference>
<gene>
    <name evidence="7" type="ORF">IXB50_06300</name>
</gene>
<dbReference type="SMART" id="SM00320">
    <property type="entry name" value="WD40"/>
    <property type="match status" value="4"/>
</dbReference>
<dbReference type="Proteomes" id="UP000717364">
    <property type="component" value="Unassembled WGS sequence"/>
</dbReference>
<dbReference type="InterPro" id="IPR020472">
    <property type="entry name" value="WD40_PAC1"/>
</dbReference>
<dbReference type="PANTHER" id="PTHR19848:SF8">
    <property type="entry name" value="F-BOX AND WD REPEAT DOMAIN CONTAINING 7"/>
    <property type="match status" value="1"/>
</dbReference>
<name>A0A947DDQ6_9CYAN</name>
<dbReference type="InterPro" id="IPR011990">
    <property type="entry name" value="TPR-like_helical_dom_sf"/>
</dbReference>
<dbReference type="PANTHER" id="PTHR19848">
    <property type="entry name" value="WD40 REPEAT PROTEIN"/>
    <property type="match status" value="1"/>
</dbReference>
<evidence type="ECO:0000256" key="1">
    <source>
        <dbReference type="ARBA" id="ARBA00022574"/>
    </source>
</evidence>
<feature type="region of interest" description="Disordered" evidence="5">
    <location>
        <begin position="1134"/>
        <end position="1155"/>
    </location>
</feature>
<dbReference type="CDD" id="cd00200">
    <property type="entry name" value="WD40"/>
    <property type="match status" value="1"/>
</dbReference>